<dbReference type="AlphaFoldDB" id="A0A381X5X0"/>
<dbReference type="Gene3D" id="2.40.128.130">
    <property type="entry name" value="Autotransporter beta-domain"/>
    <property type="match status" value="1"/>
</dbReference>
<evidence type="ECO:0000313" key="2">
    <source>
        <dbReference type="EMBL" id="SVA59597.1"/>
    </source>
</evidence>
<dbReference type="EMBL" id="UINC01013870">
    <property type="protein sequence ID" value="SVA59597.1"/>
    <property type="molecule type" value="Genomic_DNA"/>
</dbReference>
<feature type="non-terminal residue" evidence="2">
    <location>
        <position position="819"/>
    </location>
</feature>
<evidence type="ECO:0000259" key="1">
    <source>
        <dbReference type="Pfam" id="PF03797"/>
    </source>
</evidence>
<protein>
    <recommendedName>
        <fullName evidence="1">Autotransporter domain-containing protein</fullName>
    </recommendedName>
</protein>
<organism evidence="2">
    <name type="scientific">marine metagenome</name>
    <dbReference type="NCBI Taxonomy" id="408172"/>
    <lineage>
        <taxon>unclassified sequences</taxon>
        <taxon>metagenomes</taxon>
        <taxon>ecological metagenomes</taxon>
    </lineage>
</organism>
<name>A0A381X5X0_9ZZZZ</name>
<reference evidence="2" key="1">
    <citation type="submission" date="2018-05" db="EMBL/GenBank/DDBJ databases">
        <authorList>
            <person name="Lanie J.A."/>
            <person name="Ng W.-L."/>
            <person name="Kazmierczak K.M."/>
            <person name="Andrzejewski T.M."/>
            <person name="Davidsen T.M."/>
            <person name="Wayne K.J."/>
            <person name="Tettelin H."/>
            <person name="Glass J.I."/>
            <person name="Rusch D."/>
            <person name="Podicherti R."/>
            <person name="Tsui H.-C.T."/>
            <person name="Winkler M.E."/>
        </authorList>
    </citation>
    <scope>NUCLEOTIDE SEQUENCE</scope>
</reference>
<dbReference type="SUPFAM" id="SSF103515">
    <property type="entry name" value="Autotransporter"/>
    <property type="match status" value="1"/>
</dbReference>
<dbReference type="InterPro" id="IPR036709">
    <property type="entry name" value="Autotransporte_beta_dom_sf"/>
</dbReference>
<dbReference type="InterPro" id="IPR005546">
    <property type="entry name" value="Autotransporte_beta"/>
</dbReference>
<accession>A0A381X5X0</accession>
<dbReference type="Pfam" id="PF03797">
    <property type="entry name" value="Autotransporter"/>
    <property type="match status" value="1"/>
</dbReference>
<proteinExistence type="predicted"/>
<feature type="domain" description="Autotransporter" evidence="1">
    <location>
        <begin position="667"/>
        <end position="818"/>
    </location>
</feature>
<gene>
    <name evidence="2" type="ORF">METZ01_LOCUS112451</name>
</gene>
<sequence>MSKYSTFFTISLLLSLLFSNPVFSADCTDVNGATATISSDCSGRLGVTGDGSNITIDSGVNVSGQTSNKRFAIETTDGTNTTITVNGSIGSRATSGNLERYSIYHHTGTGSITSINNNGTMGVYENGASSTGTVIWNKSTIGNINNAASGTMTSSGRNTIVNGAGGVITKIDNDGTIESDNKWTIKNITGHIGEIDNSGTIEAGANGTNISAQNAEAAIRNYGVGEITTITNSGLITANEQTIQNSGGAVIGTINNTASGTIRAKGNDQQAIRVEDNGSIIRTINNAGTIEATRNDEHADRATIRVINGGEITTITNSGTISSLGAQSLGAIWVGEDAGTTIGSITNSGDITSKGKEGTINNHGTITIINNSSNITNTSTDAESAGIRNADSGTITTITNTGTITGASGIDIRNADTGGNTGTITTLNNSQGGSDALTYSYALPTNYNVIVNSTSDFGKATFSSVSGTTNFGIHSSSTLTENTTYGSFLSGLSSSEIASGTSGSFVSGSTRYPWTLSNSSGTLWDLVVTADIDITDDTDTSVKDKVKPSVILGFNDLNTVTQVNFANMNTYDCDLFDKNNICLSLGSRYTSINTPKTETNSAVMVGGYRLSDTLRVAGFYHSNLSHKTPASFTLSDKTPMTGGLVVWNQNPNHLGYQLKLANAQQQKNATLTREVVGTSEEGKGQTVIEAESYVAELQYGYQYSDDTVLHPYFAARSAVIKQDAYTETGNSSPLSFNEIKDKSTTVLLGLKFNTDLSHNLSLKGSLGIEHDIEHSVDKLAPTGISGLSTVSLTDSFNRTRPVVSLGFDYALKPNHRLSG</sequence>